<name>A0A286E599_9ACTN</name>
<evidence type="ECO:0000313" key="2">
    <source>
        <dbReference type="Proteomes" id="UP000219072"/>
    </source>
</evidence>
<protein>
    <submittedName>
        <fullName evidence="1">Uncharacterized protein</fullName>
    </submittedName>
</protein>
<evidence type="ECO:0000313" key="1">
    <source>
        <dbReference type="EMBL" id="SOD66041.1"/>
    </source>
</evidence>
<proteinExistence type="predicted"/>
<dbReference type="AlphaFoldDB" id="A0A286E599"/>
<organism evidence="1 2">
    <name type="scientific">Streptomyces zhaozhouensis</name>
    <dbReference type="NCBI Taxonomy" id="1300267"/>
    <lineage>
        <taxon>Bacteria</taxon>
        <taxon>Bacillati</taxon>
        <taxon>Actinomycetota</taxon>
        <taxon>Actinomycetes</taxon>
        <taxon>Kitasatosporales</taxon>
        <taxon>Streptomycetaceae</taxon>
        <taxon>Streptomyces</taxon>
    </lineage>
</organism>
<dbReference type="Proteomes" id="UP000219072">
    <property type="component" value="Unassembled WGS sequence"/>
</dbReference>
<reference evidence="1 2" key="1">
    <citation type="submission" date="2017-09" db="EMBL/GenBank/DDBJ databases">
        <authorList>
            <person name="Ehlers B."/>
            <person name="Leendertz F.H."/>
        </authorList>
    </citation>
    <scope>NUCLEOTIDE SEQUENCE [LARGE SCALE GENOMIC DNA]</scope>
    <source>
        <strain evidence="1 2">CGMCC 4.7095</strain>
    </source>
</reference>
<gene>
    <name evidence="1" type="ORF">SAMN06297387_12446</name>
</gene>
<keyword evidence="2" id="KW-1185">Reference proteome</keyword>
<accession>A0A286E599</accession>
<dbReference type="EMBL" id="OCNE01000024">
    <property type="protein sequence ID" value="SOD66041.1"/>
    <property type="molecule type" value="Genomic_DNA"/>
</dbReference>
<sequence>MVSMEQSATEEAIHRGRAAVLADLAADGAAGPEEVSLLEQAVSHRRWWSEQWPAGAAFVPGLLAQDMCDALLETRGRWPLCPRCASEDPHALGVEPELGEDPHWVCPVTGVAVAPVGRLAEARG</sequence>